<evidence type="ECO:0000313" key="1">
    <source>
        <dbReference type="EMBL" id="RZS99270.1"/>
    </source>
</evidence>
<dbReference type="EMBL" id="SGXE01000001">
    <property type="protein sequence ID" value="RZS99270.1"/>
    <property type="molecule type" value="Genomic_DNA"/>
</dbReference>
<dbReference type="AlphaFoldDB" id="A0A4Q7PHJ7"/>
<dbReference type="RefSeq" id="WP_130285119.1">
    <property type="nucleotide sequence ID" value="NZ_SGXE01000001.1"/>
</dbReference>
<comment type="caution">
    <text evidence="1">The sequence shown here is derived from an EMBL/GenBank/DDBJ whole genome shotgun (WGS) entry which is preliminary data.</text>
</comment>
<proteinExistence type="predicted"/>
<reference evidence="1 2" key="1">
    <citation type="submission" date="2019-02" db="EMBL/GenBank/DDBJ databases">
        <title>Genomic Encyclopedia of Type Strains, Phase IV (KMG-IV): sequencing the most valuable type-strain genomes for metagenomic binning, comparative biology and taxonomic classification.</title>
        <authorList>
            <person name="Goeker M."/>
        </authorList>
    </citation>
    <scope>NUCLEOTIDE SEQUENCE [LARGE SCALE GENOMIC DNA]</scope>
    <source>
        <strain evidence="1 2">DSM 17196</strain>
    </source>
</reference>
<gene>
    <name evidence="1" type="ORF">EV197_0479</name>
</gene>
<name>A0A4Q7PHJ7_9FLAO</name>
<organism evidence="1 2">
    <name type="scientific">Aquimarina brevivitae</name>
    <dbReference type="NCBI Taxonomy" id="323412"/>
    <lineage>
        <taxon>Bacteria</taxon>
        <taxon>Pseudomonadati</taxon>
        <taxon>Bacteroidota</taxon>
        <taxon>Flavobacteriia</taxon>
        <taxon>Flavobacteriales</taxon>
        <taxon>Flavobacteriaceae</taxon>
        <taxon>Aquimarina</taxon>
    </lineage>
</organism>
<accession>A0A4Q7PHJ7</accession>
<protein>
    <submittedName>
        <fullName evidence="1">Uncharacterized protein</fullName>
    </submittedName>
</protein>
<evidence type="ECO:0000313" key="2">
    <source>
        <dbReference type="Proteomes" id="UP000292262"/>
    </source>
</evidence>
<dbReference type="Proteomes" id="UP000292262">
    <property type="component" value="Unassembled WGS sequence"/>
</dbReference>
<sequence length="212" mass="25779">MLCLTDIEIELKKRLAYKYVWYRKQNDLWDSYSNFIYQTKYWDALIPQIAKGVSDNQLDKKEFFYYTINRWYNFWSAVAVEFIFSELPQVVPQKNRKDRLVDFALQGIKFDHKTTRFPNRYKHSLNYAKNNPKDLIQWLYTHQSNQQRRHFDNRLFIVVYANNGEHWKLKSEISWLKDIISTYVTKFDDAKLTKLQLQPHKVTYAGLIWAIK</sequence>
<keyword evidence="2" id="KW-1185">Reference proteome</keyword>
<dbReference type="OrthoDB" id="378656at2"/>